<sequence length="75" mass="7832">MGLFDLSGSIAQAGEHLLAGVREVVYRRSIPLATRNLFIVQSRGGDRSGVLGAAILVIQQVLSAAGVEKFVAHSG</sequence>
<keyword evidence="2" id="KW-1185">Reference proteome</keyword>
<evidence type="ECO:0000313" key="1">
    <source>
        <dbReference type="EMBL" id="GAA1971287.1"/>
    </source>
</evidence>
<dbReference type="Gene3D" id="3.30.420.40">
    <property type="match status" value="1"/>
</dbReference>
<reference evidence="2" key="1">
    <citation type="journal article" date="2019" name="Int. J. Syst. Evol. Microbiol.">
        <title>The Global Catalogue of Microorganisms (GCM) 10K type strain sequencing project: providing services to taxonomists for standard genome sequencing and annotation.</title>
        <authorList>
            <consortium name="The Broad Institute Genomics Platform"/>
            <consortium name="The Broad Institute Genome Sequencing Center for Infectious Disease"/>
            <person name="Wu L."/>
            <person name="Ma J."/>
        </authorList>
    </citation>
    <scope>NUCLEOTIDE SEQUENCE [LARGE SCALE GENOMIC DNA]</scope>
    <source>
        <strain evidence="2">JCM 14901</strain>
    </source>
</reference>
<dbReference type="Proteomes" id="UP001499933">
    <property type="component" value="Unassembled WGS sequence"/>
</dbReference>
<gene>
    <name evidence="1" type="ORF">GCM10009776_37790</name>
</gene>
<dbReference type="InterPro" id="IPR043129">
    <property type="entry name" value="ATPase_NBD"/>
</dbReference>
<name>A0ABP5D1U1_9MICO</name>
<protein>
    <submittedName>
        <fullName evidence="1">Uncharacterized protein</fullName>
    </submittedName>
</protein>
<dbReference type="SUPFAM" id="SSF53067">
    <property type="entry name" value="Actin-like ATPase domain"/>
    <property type="match status" value="1"/>
</dbReference>
<dbReference type="EMBL" id="BAAAOG010000017">
    <property type="protein sequence ID" value="GAA1971287.1"/>
    <property type="molecule type" value="Genomic_DNA"/>
</dbReference>
<accession>A0ABP5D1U1</accession>
<comment type="caution">
    <text evidence="1">The sequence shown here is derived from an EMBL/GenBank/DDBJ whole genome shotgun (WGS) entry which is preliminary data.</text>
</comment>
<organism evidence="1 2">
    <name type="scientific">Microbacterium deminutum</name>
    <dbReference type="NCBI Taxonomy" id="344164"/>
    <lineage>
        <taxon>Bacteria</taxon>
        <taxon>Bacillati</taxon>
        <taxon>Actinomycetota</taxon>
        <taxon>Actinomycetes</taxon>
        <taxon>Micrococcales</taxon>
        <taxon>Microbacteriaceae</taxon>
        <taxon>Microbacterium</taxon>
    </lineage>
</organism>
<proteinExistence type="predicted"/>
<evidence type="ECO:0000313" key="2">
    <source>
        <dbReference type="Proteomes" id="UP001499933"/>
    </source>
</evidence>
<dbReference type="RefSeq" id="WP_344097726.1">
    <property type="nucleotide sequence ID" value="NZ_BAAAOG010000017.1"/>
</dbReference>